<dbReference type="InterPro" id="IPR043128">
    <property type="entry name" value="Rev_trsase/Diguanyl_cyclase"/>
</dbReference>
<dbReference type="FunFam" id="3.30.70.270:FF:000020">
    <property type="entry name" value="Transposon Tf2-6 polyprotein-like Protein"/>
    <property type="match status" value="1"/>
</dbReference>
<feature type="non-terminal residue" evidence="23">
    <location>
        <position position="1429"/>
    </location>
</feature>
<dbReference type="Gene3D" id="3.10.10.10">
    <property type="entry name" value="HIV Type 1 Reverse Transcriptase, subunit A, domain 1"/>
    <property type="match status" value="1"/>
</dbReference>
<feature type="compositionally biased region" description="Polar residues" evidence="19">
    <location>
        <begin position="199"/>
        <end position="225"/>
    </location>
</feature>
<dbReference type="CDD" id="cd09274">
    <property type="entry name" value="RNase_HI_RT_Ty3"/>
    <property type="match status" value="1"/>
</dbReference>
<dbReference type="InterPro" id="IPR000477">
    <property type="entry name" value="RT_dom"/>
</dbReference>
<evidence type="ECO:0000256" key="7">
    <source>
        <dbReference type="ARBA" id="ARBA00022750"/>
    </source>
</evidence>
<gene>
    <name evidence="23" type="ORF">RHS04_07001</name>
</gene>
<dbReference type="GO" id="GO:0015074">
    <property type="term" value="P:DNA integration"/>
    <property type="evidence" value="ECO:0007669"/>
    <property type="project" value="UniProtKB-KW"/>
</dbReference>
<dbReference type="CDD" id="cd00303">
    <property type="entry name" value="retropepsin_like"/>
    <property type="match status" value="1"/>
</dbReference>
<dbReference type="InterPro" id="IPR000953">
    <property type="entry name" value="Chromo/chromo_shadow_dom"/>
</dbReference>
<protein>
    <recommendedName>
        <fullName evidence="25">Reverse transcriptase</fullName>
    </recommendedName>
</protein>
<dbReference type="PROSITE" id="PS50878">
    <property type="entry name" value="RT_POL"/>
    <property type="match status" value="1"/>
</dbReference>
<keyword evidence="7" id="KW-0064">Aspartyl protease</keyword>
<dbReference type="CDD" id="cd01647">
    <property type="entry name" value="RT_LTR"/>
    <property type="match status" value="1"/>
</dbReference>
<dbReference type="InterPro" id="IPR056924">
    <property type="entry name" value="SH3_Tf2-1"/>
</dbReference>
<keyword evidence="4" id="KW-0548">Nucleotidyltransferase</keyword>
<dbReference type="GO" id="GO:0003677">
    <property type="term" value="F:DNA binding"/>
    <property type="evidence" value="ECO:0007669"/>
    <property type="project" value="UniProtKB-KW"/>
</dbReference>
<keyword evidence="14" id="KW-0239">DNA-directed DNA polymerase</keyword>
<comment type="caution">
    <text evidence="23">The sequence shown here is derived from an EMBL/GenBank/DDBJ whole genome shotgun (WGS) entry which is preliminary data.</text>
</comment>
<dbReference type="PROSITE" id="PS50994">
    <property type="entry name" value="INTEGRASE"/>
    <property type="match status" value="1"/>
</dbReference>
<keyword evidence="17" id="KW-0539">Nucleus</keyword>
<keyword evidence="11" id="KW-0694">RNA-binding</keyword>
<evidence type="ECO:0000313" key="23">
    <source>
        <dbReference type="EMBL" id="KAF8674971.1"/>
    </source>
</evidence>
<dbReference type="InterPro" id="IPR023779">
    <property type="entry name" value="Chromodomain_CS"/>
</dbReference>
<dbReference type="InterPro" id="IPR041577">
    <property type="entry name" value="RT_RNaseH_2"/>
</dbReference>
<dbReference type="InterPro" id="IPR023780">
    <property type="entry name" value="Chromo_domain"/>
</dbReference>
<evidence type="ECO:0008006" key="25">
    <source>
        <dbReference type="Google" id="ProtNLM"/>
    </source>
</evidence>
<dbReference type="Gene3D" id="3.30.70.270">
    <property type="match status" value="2"/>
</dbReference>
<evidence type="ECO:0000256" key="17">
    <source>
        <dbReference type="ARBA" id="ARBA00023242"/>
    </source>
</evidence>
<dbReference type="PANTHER" id="PTHR37984">
    <property type="entry name" value="PROTEIN CBG26694"/>
    <property type="match status" value="1"/>
</dbReference>
<dbReference type="SUPFAM" id="SSF54160">
    <property type="entry name" value="Chromo domain-like"/>
    <property type="match status" value="1"/>
</dbReference>
<dbReference type="InterPro" id="IPR021109">
    <property type="entry name" value="Peptidase_aspartic_dom_sf"/>
</dbReference>
<dbReference type="EMBL" id="JACYCC010000128">
    <property type="protein sequence ID" value="KAF8674971.1"/>
    <property type="molecule type" value="Genomic_DNA"/>
</dbReference>
<evidence type="ECO:0000256" key="5">
    <source>
        <dbReference type="ARBA" id="ARBA00022722"/>
    </source>
</evidence>
<organism evidence="23 24">
    <name type="scientific">Rhizoctonia solani</name>
    <dbReference type="NCBI Taxonomy" id="456999"/>
    <lineage>
        <taxon>Eukaryota</taxon>
        <taxon>Fungi</taxon>
        <taxon>Dikarya</taxon>
        <taxon>Basidiomycota</taxon>
        <taxon>Agaricomycotina</taxon>
        <taxon>Agaricomycetes</taxon>
        <taxon>Cantharellales</taxon>
        <taxon>Ceratobasidiaceae</taxon>
        <taxon>Rhizoctonia</taxon>
    </lineage>
</organism>
<dbReference type="InterPro" id="IPR001584">
    <property type="entry name" value="Integrase_cat-core"/>
</dbReference>
<keyword evidence="18" id="KW-0511">Multifunctional enzyme</keyword>
<evidence type="ECO:0000256" key="4">
    <source>
        <dbReference type="ARBA" id="ARBA00022695"/>
    </source>
</evidence>
<evidence type="ECO:0000256" key="19">
    <source>
        <dbReference type="SAM" id="MobiDB-lite"/>
    </source>
</evidence>
<dbReference type="GO" id="GO:0004519">
    <property type="term" value="F:endonuclease activity"/>
    <property type="evidence" value="ECO:0007669"/>
    <property type="project" value="UniProtKB-KW"/>
</dbReference>
<dbReference type="GO" id="GO:0003887">
    <property type="term" value="F:DNA-directed DNA polymerase activity"/>
    <property type="evidence" value="ECO:0007669"/>
    <property type="project" value="UniProtKB-KW"/>
</dbReference>
<dbReference type="InterPro" id="IPR012337">
    <property type="entry name" value="RNaseH-like_sf"/>
</dbReference>
<dbReference type="SUPFAM" id="SSF53098">
    <property type="entry name" value="Ribonuclease H-like"/>
    <property type="match status" value="1"/>
</dbReference>
<evidence type="ECO:0000256" key="14">
    <source>
        <dbReference type="ARBA" id="ARBA00022932"/>
    </source>
</evidence>
<keyword evidence="16" id="KW-0233">DNA recombination</keyword>
<evidence type="ECO:0000256" key="18">
    <source>
        <dbReference type="ARBA" id="ARBA00023268"/>
    </source>
</evidence>
<dbReference type="Pfam" id="PF03732">
    <property type="entry name" value="Retrotrans_gag"/>
    <property type="match status" value="1"/>
</dbReference>
<dbReference type="SUPFAM" id="SSF56672">
    <property type="entry name" value="DNA/RNA polymerases"/>
    <property type="match status" value="1"/>
</dbReference>
<dbReference type="PROSITE" id="PS00598">
    <property type="entry name" value="CHROMO_1"/>
    <property type="match status" value="1"/>
</dbReference>
<dbReference type="Pfam" id="PF00385">
    <property type="entry name" value="Chromo"/>
    <property type="match status" value="1"/>
</dbReference>
<dbReference type="GO" id="GO:0006310">
    <property type="term" value="P:DNA recombination"/>
    <property type="evidence" value="ECO:0007669"/>
    <property type="project" value="UniProtKB-KW"/>
</dbReference>
<evidence type="ECO:0000256" key="13">
    <source>
        <dbReference type="ARBA" id="ARBA00022918"/>
    </source>
</evidence>
<dbReference type="InterPro" id="IPR005162">
    <property type="entry name" value="Retrotrans_gag_dom"/>
</dbReference>
<keyword evidence="2" id="KW-0645">Protease</keyword>
<evidence type="ECO:0000256" key="6">
    <source>
        <dbReference type="ARBA" id="ARBA00022723"/>
    </source>
</evidence>
<evidence type="ECO:0000259" key="20">
    <source>
        <dbReference type="PROSITE" id="PS50013"/>
    </source>
</evidence>
<dbReference type="Pfam" id="PF13650">
    <property type="entry name" value="Asp_protease_2"/>
    <property type="match status" value="1"/>
</dbReference>
<feature type="domain" description="Chromo" evidence="20">
    <location>
        <begin position="1334"/>
        <end position="1383"/>
    </location>
</feature>
<dbReference type="Pfam" id="PF17921">
    <property type="entry name" value="Integrase_H2C2"/>
    <property type="match status" value="1"/>
</dbReference>
<keyword evidence="5" id="KW-0540">Nuclease</keyword>
<feature type="domain" description="Integrase catalytic" evidence="22">
    <location>
        <begin position="1031"/>
        <end position="1197"/>
    </location>
</feature>
<evidence type="ECO:0000259" key="21">
    <source>
        <dbReference type="PROSITE" id="PS50878"/>
    </source>
</evidence>
<evidence type="ECO:0000256" key="11">
    <source>
        <dbReference type="ARBA" id="ARBA00022884"/>
    </source>
</evidence>
<dbReference type="Gene3D" id="2.40.70.10">
    <property type="entry name" value="Acid Proteases"/>
    <property type="match status" value="1"/>
</dbReference>
<dbReference type="SUPFAM" id="SSF50630">
    <property type="entry name" value="Acid proteases"/>
    <property type="match status" value="1"/>
</dbReference>
<dbReference type="InterPro" id="IPR041588">
    <property type="entry name" value="Integrase_H2C2"/>
</dbReference>
<sequence length="1429" mass="162349">TAAPPPPAPVAAYTAPVKVDHPNAYTGKIGSKAKQWLTWMLAWTRLNLQMFPTNQEVLSFLLMNMKDSAGAWAHPHLDQLGSHQAIIQTVKGFKTEFLAAFGNPDATRAAKRKITTLTQSGTCADYITKFRTLAMELDWNDVALQGQFARGLHWEVSQQIATRKHRPCTLLELQNAALVIDNALRKERASHPPRDSKPSKPSNPARGTSTGHPTTGSRKLSNNPNFVLEEEQNRRRAAGACIKCRRMGHKFAECHTGWKATPIKDKGKAKETAKIGKDSEYQLGKEISPLFTISIKPEKQADHLEVLIDSGATSSFLHPRTAKALHLPLIDLPIPQTVTMLNGSSPQAGKIWKKAKLTFSFDGKQMTETFLICNTGSHAAILGLKWLDAHNPEIDWNLHTLSFPHTPPEQATIAKEEEADKDPLEGVPSKYHQYAKVFGEEEFNKLPPHRHYNIGIELTEEGPLNLPLYSMTNAESTTLKDWLRDKLKAGKIRPSKLSISSPVMFVPKKDGSRRLVVDYRCLNNRTKKNVYPLPHPDNLMAQLCGAKVFTKLDLRWGYNNVRVKEGDKWKTAFRTKYGLYESLVMTFGLTNAPASFQHFMNNLFKDLLDVCVIIYLDDILIYSKDDASHTQHVHEVLRRLLENQLFCKASKCMFHVTSVEYLGIIVLAKGFSLDKLKIQAVQEWPTPTKVKEVQSFLGFANFLCQFVANFSHLARPLHNLVKKDTAWNWGSKEQEAFQNLKNAITNAPVLCHVDPTKPYFLETDASGAALGSILSQRQEDGRLHPLGFLSKSFKGAEQNYNTHDKELLAIIRSFEYWHIFLEGTLHPIMVFTNHWNLEYWKESQTFNRRHARWHLLLAGYNFQIVYRPGKQSGKPDALSWQADHADIPPEPQSMLPDPVFANIALVTPEKELQQQIKLSLDQDKSLEEILQFLQNKSKAPPSIKRAFKDYEMEAGLLFYQGRIVVPDVGTLRTDLLCIFHDSPLAGHPGRQRTLELVSRNYYWPGIRANTYWHVDSCKTCQQIRKPKYVSIPPQPLELPVRPWQHISYNMIVDLPKDGSNNSILVIVDSFTKYGIFVKCSKKLKAPKLAELFLENVWKHHGMLEKTISDRGRVFNNKFLKALYKRLGIDPHFSSAYHPQSNGQTERVNPSIEHFLRAYSGVNQKDWTRWLPMAEFAYNNAVHSSTGKTPFKALYGWEPTLTPSNVPTDVPEADNLAKTMEAQWKEVELALRQSKQQMVAGEGGSPTEFEIGEEAWLDAKNVNLKTLSPKLTEQCLGPFKVIEKISDWAYCLELPPTMRIHNVFYVGLLSKVKRDKKRAFENCPPPVTVDGEEEYKVEGITDAKERNGKWFFQVKWKGYRSKENTWEPQENLKNAKKILQKYKKDMKKKALGAAKALRGGGSVVDTLNTREFIPIFSDLNKDKQTTFLIK</sequence>
<dbReference type="GO" id="GO:0004190">
    <property type="term" value="F:aspartic-type endopeptidase activity"/>
    <property type="evidence" value="ECO:0007669"/>
    <property type="project" value="UniProtKB-KW"/>
</dbReference>
<dbReference type="SMART" id="SM00298">
    <property type="entry name" value="CHROMO"/>
    <property type="match status" value="1"/>
</dbReference>
<dbReference type="Pfam" id="PF00078">
    <property type="entry name" value="RVT_1"/>
    <property type="match status" value="1"/>
</dbReference>
<dbReference type="GO" id="GO:0005634">
    <property type="term" value="C:nucleus"/>
    <property type="evidence" value="ECO:0007669"/>
    <property type="project" value="UniProtKB-SubCell"/>
</dbReference>
<evidence type="ECO:0000256" key="2">
    <source>
        <dbReference type="ARBA" id="ARBA00022670"/>
    </source>
</evidence>
<dbReference type="PANTHER" id="PTHR37984:SF5">
    <property type="entry name" value="PROTEIN NYNRIN-LIKE"/>
    <property type="match status" value="1"/>
</dbReference>
<dbReference type="Proteomes" id="UP000650582">
    <property type="component" value="Unassembled WGS sequence"/>
</dbReference>
<dbReference type="InterPro" id="IPR043502">
    <property type="entry name" value="DNA/RNA_pol_sf"/>
</dbReference>
<dbReference type="InterPro" id="IPR036397">
    <property type="entry name" value="RNaseH_sf"/>
</dbReference>
<evidence type="ECO:0000256" key="8">
    <source>
        <dbReference type="ARBA" id="ARBA00022759"/>
    </source>
</evidence>
<keyword evidence="13" id="KW-0695">RNA-directed DNA polymerase</keyword>
<dbReference type="GO" id="GO:0003964">
    <property type="term" value="F:RNA-directed DNA polymerase activity"/>
    <property type="evidence" value="ECO:0007669"/>
    <property type="project" value="UniProtKB-KW"/>
</dbReference>
<keyword evidence="9" id="KW-0378">Hydrolase</keyword>
<accession>A0A8H7H4W9</accession>
<evidence type="ECO:0000256" key="9">
    <source>
        <dbReference type="ARBA" id="ARBA00022801"/>
    </source>
</evidence>
<dbReference type="Pfam" id="PF24626">
    <property type="entry name" value="SH3_Tf2-1"/>
    <property type="match status" value="1"/>
</dbReference>
<keyword evidence="3" id="KW-0808">Transferase</keyword>
<dbReference type="GO" id="GO:0006508">
    <property type="term" value="P:proteolysis"/>
    <property type="evidence" value="ECO:0007669"/>
    <property type="project" value="UniProtKB-KW"/>
</dbReference>
<evidence type="ECO:0000256" key="10">
    <source>
        <dbReference type="ARBA" id="ARBA00022842"/>
    </source>
</evidence>
<reference evidence="23" key="1">
    <citation type="submission" date="2020-09" db="EMBL/GenBank/DDBJ databases">
        <title>Comparative genome analyses of four rice-infecting Rhizoctonia solani isolates reveal extensive enrichment of homogalacturonan modification genes.</title>
        <authorList>
            <person name="Lee D.-Y."/>
            <person name="Jeon J."/>
            <person name="Kim K.-T."/>
            <person name="Cheong K."/>
            <person name="Song H."/>
            <person name="Choi G."/>
            <person name="Ko J."/>
            <person name="Opiyo S.O."/>
            <person name="Zuo S."/>
            <person name="Madhav S."/>
            <person name="Lee Y.-H."/>
            <person name="Wang G.-L."/>
        </authorList>
    </citation>
    <scope>NUCLEOTIDE SEQUENCE</scope>
    <source>
        <strain evidence="23">AG1-IA YN-7</strain>
    </source>
</reference>
<keyword evidence="8" id="KW-0255">Endonuclease</keyword>
<evidence type="ECO:0000256" key="15">
    <source>
        <dbReference type="ARBA" id="ARBA00023125"/>
    </source>
</evidence>
<feature type="compositionally biased region" description="Basic and acidic residues" evidence="19">
    <location>
        <begin position="187"/>
        <end position="198"/>
    </location>
</feature>
<dbReference type="PROSITE" id="PS50013">
    <property type="entry name" value="CHROMO_2"/>
    <property type="match status" value="1"/>
</dbReference>
<dbReference type="GO" id="GO:0003723">
    <property type="term" value="F:RNA binding"/>
    <property type="evidence" value="ECO:0007669"/>
    <property type="project" value="UniProtKB-KW"/>
</dbReference>
<evidence type="ECO:0000256" key="16">
    <source>
        <dbReference type="ARBA" id="ARBA00023172"/>
    </source>
</evidence>
<dbReference type="GO" id="GO:0046872">
    <property type="term" value="F:metal ion binding"/>
    <property type="evidence" value="ECO:0007669"/>
    <property type="project" value="UniProtKB-KW"/>
</dbReference>
<dbReference type="Gene3D" id="3.30.420.10">
    <property type="entry name" value="Ribonuclease H-like superfamily/Ribonuclease H"/>
    <property type="match status" value="1"/>
</dbReference>
<evidence type="ECO:0000313" key="24">
    <source>
        <dbReference type="Proteomes" id="UP000650582"/>
    </source>
</evidence>
<dbReference type="InterPro" id="IPR050951">
    <property type="entry name" value="Retrovirus_Pol_polyprotein"/>
</dbReference>
<evidence type="ECO:0000256" key="3">
    <source>
        <dbReference type="ARBA" id="ARBA00022679"/>
    </source>
</evidence>
<proteinExistence type="predicted"/>
<keyword evidence="15" id="KW-0238">DNA-binding</keyword>
<keyword evidence="6" id="KW-0479">Metal-binding</keyword>
<keyword evidence="12" id="KW-0229">DNA integration</keyword>
<evidence type="ECO:0000256" key="12">
    <source>
        <dbReference type="ARBA" id="ARBA00022908"/>
    </source>
</evidence>
<dbReference type="Gene3D" id="2.40.50.40">
    <property type="match status" value="1"/>
</dbReference>
<dbReference type="Gene3D" id="1.10.340.70">
    <property type="match status" value="1"/>
</dbReference>
<evidence type="ECO:0000256" key="1">
    <source>
        <dbReference type="ARBA" id="ARBA00004123"/>
    </source>
</evidence>
<feature type="domain" description="Reverse transcriptase" evidence="21">
    <location>
        <begin position="487"/>
        <end position="666"/>
    </location>
</feature>
<keyword evidence="10" id="KW-0460">Magnesium</keyword>
<name>A0A8H7H4W9_9AGAM</name>
<evidence type="ECO:0000259" key="22">
    <source>
        <dbReference type="PROSITE" id="PS50994"/>
    </source>
</evidence>
<dbReference type="Pfam" id="PF17919">
    <property type="entry name" value="RT_RNaseH_2"/>
    <property type="match status" value="1"/>
</dbReference>
<feature type="region of interest" description="Disordered" evidence="19">
    <location>
        <begin position="187"/>
        <end position="232"/>
    </location>
</feature>
<dbReference type="InterPro" id="IPR016197">
    <property type="entry name" value="Chromo-like_dom_sf"/>
</dbReference>
<dbReference type="GO" id="GO:0006338">
    <property type="term" value="P:chromatin remodeling"/>
    <property type="evidence" value="ECO:0007669"/>
    <property type="project" value="UniProtKB-ARBA"/>
</dbReference>
<comment type="subcellular location">
    <subcellularLocation>
        <location evidence="1">Nucleus</location>
    </subcellularLocation>
</comment>